<evidence type="ECO:0000313" key="4">
    <source>
        <dbReference type="Proteomes" id="UP000255108"/>
    </source>
</evidence>
<reference evidence="2 4" key="1">
    <citation type="submission" date="2018-06" db="EMBL/GenBank/DDBJ databases">
        <authorList>
            <consortium name="Pathogen Informatics"/>
            <person name="Doyle S."/>
        </authorList>
    </citation>
    <scope>NUCLEOTIDE SEQUENCE [LARGE SCALE GENOMIC DNA]</scope>
    <source>
        <strain evidence="2 4">NCTC11159</strain>
    </source>
</reference>
<sequence>MRMNVLGNSMGTKQKDRLPALGLLSAGNQACGSRTHSLRSLKQIQRNPALFLESWPQGGGLSPMQSNTGHLSRFCLSSPL</sequence>
<feature type="region of interest" description="Disordered" evidence="1">
    <location>
        <begin position="61"/>
        <end position="80"/>
    </location>
</feature>
<dbReference type="Proteomes" id="UP000295794">
    <property type="component" value="Unassembled WGS sequence"/>
</dbReference>
<evidence type="ECO:0000313" key="5">
    <source>
        <dbReference type="Proteomes" id="UP000295794"/>
    </source>
</evidence>
<evidence type="ECO:0000313" key="3">
    <source>
        <dbReference type="EMBL" id="TCU88457.1"/>
    </source>
</evidence>
<dbReference type="Proteomes" id="UP000255108">
    <property type="component" value="Unassembled WGS sequence"/>
</dbReference>
<dbReference type="EMBL" id="UGHR01000001">
    <property type="protein sequence ID" value="STQ91472.1"/>
    <property type="molecule type" value="Genomic_DNA"/>
</dbReference>
<dbReference type="EMBL" id="SMBT01000003">
    <property type="protein sequence ID" value="TCU88457.1"/>
    <property type="molecule type" value="Genomic_DNA"/>
</dbReference>
<proteinExistence type="predicted"/>
<reference evidence="3 5" key="2">
    <citation type="submission" date="2019-03" db="EMBL/GenBank/DDBJ databases">
        <title>Genomic Encyclopedia of Type Strains, Phase IV (KMG-IV): sequencing the most valuable type-strain genomes for metagenomic binning, comparative biology and taxonomic classification.</title>
        <authorList>
            <person name="Goeker M."/>
        </authorList>
    </citation>
    <scope>NUCLEOTIDE SEQUENCE [LARGE SCALE GENOMIC DNA]</scope>
    <source>
        <strain evidence="3 5">DSM 3764</strain>
    </source>
</reference>
<accession>A0A377Q9A3</accession>
<evidence type="ECO:0000256" key="1">
    <source>
        <dbReference type="SAM" id="MobiDB-lite"/>
    </source>
</evidence>
<organism evidence="2 4">
    <name type="scientific">Iodobacter fluviatilis</name>
    <dbReference type="NCBI Taxonomy" id="537"/>
    <lineage>
        <taxon>Bacteria</taxon>
        <taxon>Pseudomonadati</taxon>
        <taxon>Pseudomonadota</taxon>
        <taxon>Betaproteobacteria</taxon>
        <taxon>Neisseriales</taxon>
        <taxon>Chitinibacteraceae</taxon>
        <taxon>Iodobacter</taxon>
    </lineage>
</organism>
<gene>
    <name evidence="3" type="ORF">EV682_10340</name>
    <name evidence="2" type="ORF">NCTC11159_02545</name>
</gene>
<evidence type="ECO:0000313" key="2">
    <source>
        <dbReference type="EMBL" id="STQ91472.1"/>
    </source>
</evidence>
<keyword evidence="5" id="KW-1185">Reference proteome</keyword>
<dbReference type="AlphaFoldDB" id="A0A377Q9A3"/>
<protein>
    <submittedName>
        <fullName evidence="2">Uncharacterized protein</fullName>
    </submittedName>
</protein>
<name>A0A377Q9A3_9NEIS</name>